<proteinExistence type="predicted"/>
<reference evidence="2" key="1">
    <citation type="journal article" date="2011" name="Genome Res.">
        <title>Phylogeny-wide analysis of social amoeba genomes highlights ancient origins for complex intercellular communication.</title>
        <authorList>
            <person name="Heidel A.J."/>
            <person name="Lawal H.M."/>
            <person name="Felder M."/>
            <person name="Schilde C."/>
            <person name="Helps N.R."/>
            <person name="Tunggal B."/>
            <person name="Rivero F."/>
            <person name="John U."/>
            <person name="Schleicher M."/>
            <person name="Eichinger L."/>
            <person name="Platzer M."/>
            <person name="Noegel A.A."/>
            <person name="Schaap P."/>
            <person name="Gloeckner G."/>
        </authorList>
    </citation>
    <scope>NUCLEOTIDE SEQUENCE [LARGE SCALE GENOMIC DNA]</scope>
    <source>
        <strain evidence="2">SH3</strain>
    </source>
</reference>
<evidence type="ECO:0000313" key="1">
    <source>
        <dbReference type="EMBL" id="EGG21036.1"/>
    </source>
</evidence>
<name>F4PUG4_CACFS</name>
<organism evidence="1 2">
    <name type="scientific">Cavenderia fasciculata</name>
    <name type="common">Slime mold</name>
    <name type="synonym">Dictyostelium fasciculatum</name>
    <dbReference type="NCBI Taxonomy" id="261658"/>
    <lineage>
        <taxon>Eukaryota</taxon>
        <taxon>Amoebozoa</taxon>
        <taxon>Evosea</taxon>
        <taxon>Eumycetozoa</taxon>
        <taxon>Dictyostelia</taxon>
        <taxon>Acytosteliales</taxon>
        <taxon>Cavenderiaceae</taxon>
        <taxon>Cavenderia</taxon>
    </lineage>
</organism>
<dbReference type="GeneID" id="14872657"/>
<evidence type="ECO:0000313" key="2">
    <source>
        <dbReference type="Proteomes" id="UP000007797"/>
    </source>
</evidence>
<sequence length="337" mass="38257">MLDQQLYLDLQGLCALKTLTLGDGHYPTDDRQYCIEVSVPPSLKILYLMSECAHRTSLYNAIVGKITFNANVEKIRIEKFTREPILEGLVFPPSVTHLTISGEYEPVQLPESLIKLKMPIDNNNNNQGGLINLQYLKKLIYTTDQPNNNDIQFVLPSTSTAAVAAADYPPNLETLNLIQIKSNYTIDNLPPTIKYLSILLNNTNNDRSQKYPPIFSINSRLSNISQIQWLPYNTTHLTCQLEITLQQGAFRLDQVINHTNVRHLCLIISDTILHFSIQRLDTGKHKVLVLETKSISGGIITQRKTNYNQQYDPIYLHFKVAGSGPFELKCILNFKKL</sequence>
<dbReference type="AlphaFoldDB" id="F4PUG4"/>
<gene>
    <name evidence="1" type="ORF">DFA_00906</name>
</gene>
<dbReference type="EMBL" id="GL883010">
    <property type="protein sequence ID" value="EGG21036.1"/>
    <property type="molecule type" value="Genomic_DNA"/>
</dbReference>
<protein>
    <submittedName>
        <fullName evidence="1">Uncharacterized protein</fullName>
    </submittedName>
</protein>
<dbReference type="OrthoDB" id="24206at2759"/>
<dbReference type="Proteomes" id="UP000007797">
    <property type="component" value="Unassembled WGS sequence"/>
</dbReference>
<accession>F4PUG4</accession>
<dbReference type="RefSeq" id="XP_004358886.1">
    <property type="nucleotide sequence ID" value="XM_004358829.1"/>
</dbReference>
<dbReference type="KEGG" id="dfa:DFA_00906"/>
<keyword evidence="2" id="KW-1185">Reference proteome</keyword>